<keyword evidence="2" id="KW-1185">Reference proteome</keyword>
<gene>
    <name evidence="1" type="ORF">TNCT_262071</name>
</gene>
<name>A0A8X6GJU9_TRICU</name>
<dbReference type="Proteomes" id="UP000887116">
    <property type="component" value="Unassembled WGS sequence"/>
</dbReference>
<accession>A0A8X6GJU9</accession>
<organism evidence="1 2">
    <name type="scientific">Trichonephila clavata</name>
    <name type="common">Joro spider</name>
    <name type="synonym">Nephila clavata</name>
    <dbReference type="NCBI Taxonomy" id="2740835"/>
    <lineage>
        <taxon>Eukaryota</taxon>
        <taxon>Metazoa</taxon>
        <taxon>Ecdysozoa</taxon>
        <taxon>Arthropoda</taxon>
        <taxon>Chelicerata</taxon>
        <taxon>Arachnida</taxon>
        <taxon>Araneae</taxon>
        <taxon>Araneomorphae</taxon>
        <taxon>Entelegynae</taxon>
        <taxon>Araneoidea</taxon>
        <taxon>Nephilidae</taxon>
        <taxon>Trichonephila</taxon>
    </lineage>
</organism>
<proteinExistence type="predicted"/>
<protein>
    <submittedName>
        <fullName evidence="1">Uncharacterized protein</fullName>
    </submittedName>
</protein>
<feature type="non-terminal residue" evidence="1">
    <location>
        <position position="46"/>
    </location>
</feature>
<reference evidence="1" key="1">
    <citation type="submission" date="2020-07" db="EMBL/GenBank/DDBJ databases">
        <title>Multicomponent nature underlies the extraordinary mechanical properties of spider dragline silk.</title>
        <authorList>
            <person name="Kono N."/>
            <person name="Nakamura H."/>
            <person name="Mori M."/>
            <person name="Yoshida Y."/>
            <person name="Ohtoshi R."/>
            <person name="Malay A.D."/>
            <person name="Moran D.A.P."/>
            <person name="Tomita M."/>
            <person name="Numata K."/>
            <person name="Arakawa K."/>
        </authorList>
    </citation>
    <scope>NUCLEOTIDE SEQUENCE</scope>
</reference>
<dbReference type="EMBL" id="BMAO01025541">
    <property type="protein sequence ID" value="GFR03425.1"/>
    <property type="molecule type" value="Genomic_DNA"/>
</dbReference>
<sequence>MMWRYCPGAAVCMMNMRLPPEFGFAERSRLKAFTVKEEVEVDDGLQ</sequence>
<evidence type="ECO:0000313" key="1">
    <source>
        <dbReference type="EMBL" id="GFR03425.1"/>
    </source>
</evidence>
<evidence type="ECO:0000313" key="2">
    <source>
        <dbReference type="Proteomes" id="UP000887116"/>
    </source>
</evidence>
<comment type="caution">
    <text evidence="1">The sequence shown here is derived from an EMBL/GenBank/DDBJ whole genome shotgun (WGS) entry which is preliminary data.</text>
</comment>
<dbReference type="AlphaFoldDB" id="A0A8X6GJU9"/>